<evidence type="ECO:0008006" key="4">
    <source>
        <dbReference type="Google" id="ProtNLM"/>
    </source>
</evidence>
<evidence type="ECO:0000313" key="3">
    <source>
        <dbReference type="Proteomes" id="UP000000784"/>
    </source>
</evidence>
<dbReference type="PROSITE" id="PS51257">
    <property type="entry name" value="PROKAR_LIPOPROTEIN"/>
    <property type="match status" value="1"/>
</dbReference>
<keyword evidence="3" id="KW-1185">Reference proteome</keyword>
<dbReference type="KEGG" id="dac:Daci_1310"/>
<protein>
    <recommendedName>
        <fullName evidence="4">Lipoprotein</fullName>
    </recommendedName>
</protein>
<dbReference type="Proteomes" id="UP000000784">
    <property type="component" value="Chromosome"/>
</dbReference>
<reference evidence="2 3" key="1">
    <citation type="journal article" date="2004" name="Appl. Environ. Microbiol.">
        <title>Mineralization of individual congeners of linear alkylbenzenesulfonate by defined pairs of heterotrophic bacteria.</title>
        <authorList>
            <person name="Schleheck D."/>
            <person name="Knepper T.P."/>
            <person name="Fischer K."/>
            <person name="Cook A.M."/>
        </authorList>
    </citation>
    <scope>NUCLEOTIDE SEQUENCE [LARGE SCALE GENOMIC DNA]</scope>
    <source>
        <strain evidence="3">DSM 14801 / SPH-1</strain>
    </source>
</reference>
<evidence type="ECO:0000256" key="1">
    <source>
        <dbReference type="SAM" id="SignalP"/>
    </source>
</evidence>
<name>A9BY19_DELAS</name>
<dbReference type="STRING" id="398578.Daci_1310"/>
<sequence length="140" mass="16019">MPDTMKISSTKLSPLLLLAVSAAVVGCAQVPGRSNEDVITQRSNAFWDARLKNDMAQAYKFTPPSYRQIKDVERFRTEYAGVPMVDKREVVSVICEEADGRCVLKQKFDVEPPMMRGTKVPVYSDEVWIREDGQWWIFKK</sequence>
<gene>
    <name evidence="2" type="ordered locus">Daci_1310</name>
</gene>
<feature type="signal peptide" evidence="1">
    <location>
        <begin position="1"/>
        <end position="22"/>
    </location>
</feature>
<keyword evidence="1" id="KW-0732">Signal</keyword>
<dbReference type="eggNOG" id="ENOG5033338">
    <property type="taxonomic scope" value="Bacteria"/>
</dbReference>
<evidence type="ECO:0000313" key="2">
    <source>
        <dbReference type="EMBL" id="ABX33954.1"/>
    </source>
</evidence>
<dbReference type="EMBL" id="CP000884">
    <property type="protein sequence ID" value="ABX33954.1"/>
    <property type="molecule type" value="Genomic_DNA"/>
</dbReference>
<organism evidence="2 3">
    <name type="scientific">Delftia acidovorans (strain DSM 14801 / SPH-1)</name>
    <dbReference type="NCBI Taxonomy" id="398578"/>
    <lineage>
        <taxon>Bacteria</taxon>
        <taxon>Pseudomonadati</taxon>
        <taxon>Pseudomonadota</taxon>
        <taxon>Betaproteobacteria</taxon>
        <taxon>Burkholderiales</taxon>
        <taxon>Comamonadaceae</taxon>
        <taxon>Delftia</taxon>
    </lineage>
</organism>
<dbReference type="HOGENOM" id="CLU_1831892_0_0_4"/>
<accession>A9BY19</accession>
<feature type="chain" id="PRO_5002733162" description="Lipoprotein" evidence="1">
    <location>
        <begin position="23"/>
        <end position="140"/>
    </location>
</feature>
<dbReference type="AlphaFoldDB" id="A9BY19"/>
<proteinExistence type="predicted"/>
<reference evidence="3" key="2">
    <citation type="submission" date="2007-11" db="EMBL/GenBank/DDBJ databases">
        <title>Complete sequence of Delftia acidovorans DSM 14801 / SPH-1.</title>
        <authorList>
            <person name="Copeland A."/>
            <person name="Lucas S."/>
            <person name="Lapidus A."/>
            <person name="Barry K."/>
            <person name="Glavina del Rio T."/>
            <person name="Dalin E."/>
            <person name="Tice H."/>
            <person name="Pitluck S."/>
            <person name="Lowry S."/>
            <person name="Clum A."/>
            <person name="Schmutz J."/>
            <person name="Larimer F."/>
            <person name="Land M."/>
            <person name="Hauser L."/>
            <person name="Kyrpides N."/>
            <person name="Kim E."/>
            <person name="Schleheck D."/>
            <person name="Richardson P."/>
        </authorList>
    </citation>
    <scope>NUCLEOTIDE SEQUENCE [LARGE SCALE GENOMIC DNA]</scope>
    <source>
        <strain evidence="3">DSM 14801 / SPH-1</strain>
    </source>
</reference>